<dbReference type="InterPro" id="IPR008571">
    <property type="entry name" value="HerA-like"/>
</dbReference>
<evidence type="ECO:0000256" key="1">
    <source>
        <dbReference type="SAM" id="MobiDB-lite"/>
    </source>
</evidence>
<name>A0A1C7A3Q5_9VIRU</name>
<accession>A0A1C7A3Q5</accession>
<reference evidence="2 3" key="1">
    <citation type="journal article" date="2016" name="MBio">
        <title>Archaeal Haloarcula californiae Icosahedral Virus 1 Highlights Conserved Elements in Icosahedral Membrane-Containing DNA Viruses from Extreme Environments.</title>
        <authorList>
            <person name="Demina T.A."/>
            <person name="Pietila M.K."/>
            <person name="Svirskaite J."/>
            <person name="Ravantti J.J."/>
            <person name="Atanasova N.S."/>
            <person name="Bamford D.H."/>
            <person name="Oksanen H.M."/>
        </authorList>
    </citation>
    <scope>NUCLEOTIDE SEQUENCE [LARGE SCALE GENOMIC DNA]</scope>
    <source>
        <strain evidence="2 3">SS13-6</strain>
    </source>
</reference>
<dbReference type="InterPro" id="IPR027417">
    <property type="entry name" value="P-loop_NTPase"/>
</dbReference>
<dbReference type="Gene3D" id="3.40.50.300">
    <property type="entry name" value="P-loop containing nucleotide triphosphate hydrolases"/>
    <property type="match status" value="1"/>
</dbReference>
<gene>
    <name evidence="2" type="ORF">SS136_013</name>
</gene>
<proteinExistence type="predicted"/>
<organism evidence="2 3">
    <name type="scientific">Haloarcula californiae icosahedral virus 1</name>
    <dbReference type="NCBI Taxonomy" id="1735722"/>
    <lineage>
        <taxon>Viruses</taxon>
        <taxon>Singelaviria</taxon>
        <taxon>Helvetiavirae</taxon>
        <taxon>Dividoviricota</taxon>
        <taxon>Laserviricetes</taxon>
        <taxon>Halopanivirales</taxon>
        <taxon>Sphaerolipoviridae</taxon>
        <taxon>Alphasphaerolipovirus</taxon>
        <taxon>Alphasphaerolipovirus viikkii</taxon>
    </lineage>
</organism>
<dbReference type="OrthoDB" id="7206at10239"/>
<dbReference type="RefSeq" id="YP_009272833.1">
    <property type="nucleotide sequence ID" value="NC_030848.1"/>
</dbReference>
<evidence type="ECO:0000313" key="2">
    <source>
        <dbReference type="EMBL" id="ALJ99676.1"/>
    </source>
</evidence>
<dbReference type="KEGG" id="vg:28619823"/>
<keyword evidence="3" id="KW-1185">Reference proteome</keyword>
<evidence type="ECO:0000313" key="3">
    <source>
        <dbReference type="Proteomes" id="UP000208062"/>
    </source>
</evidence>
<dbReference type="Proteomes" id="UP000208062">
    <property type="component" value="Segment"/>
</dbReference>
<protein>
    <submittedName>
        <fullName evidence="2">Putative ATPase</fullName>
    </submittedName>
</protein>
<dbReference type="SUPFAM" id="SSF52540">
    <property type="entry name" value="P-loop containing nucleoside triphosphate hydrolases"/>
    <property type="match status" value="1"/>
</dbReference>
<sequence>MARVTVLGRSGTGKSYYTGYLLEQVVPDFDYAVHFDIEDEEKGLSDADHDPLYKTLYVDRETAASISWVKAIYNHRKLRVVPEGLTTEEQREVYAQIAEAAMKLCKDATPKATAFVSCDEAHNIVKQNAFDDRVERMITGGRKHGVECLHISQRPQLLHTTVISQADRRVYFAISDDNDLGKIDRQAGFPAARLKDLPARVCIVENKDSGEHEKLDTNGIGRQRPHYSGDDGLVDDKLPV</sequence>
<feature type="region of interest" description="Disordered" evidence="1">
    <location>
        <begin position="212"/>
        <end position="240"/>
    </location>
</feature>
<dbReference type="GeneID" id="28619823"/>
<dbReference type="EMBL" id="KT809302">
    <property type="protein sequence ID" value="ALJ99676.1"/>
    <property type="molecule type" value="Genomic_DNA"/>
</dbReference>
<dbReference type="PANTHER" id="PTHR42957">
    <property type="entry name" value="HELICASE MJ1565-RELATED"/>
    <property type="match status" value="1"/>
</dbReference>
<dbReference type="PANTHER" id="PTHR42957:SF1">
    <property type="entry name" value="HELICASE MJ1565-RELATED"/>
    <property type="match status" value="1"/>
</dbReference>
<dbReference type="SMR" id="A0A1C7A3Q5"/>